<dbReference type="RefSeq" id="WP_168051719.1">
    <property type="nucleotide sequence ID" value="NZ_JAAOZT010000001.1"/>
</dbReference>
<organism evidence="1 2">
    <name type="scientific">Glaciimonas immobilis</name>
    <dbReference type="NCBI Taxonomy" id="728004"/>
    <lineage>
        <taxon>Bacteria</taxon>
        <taxon>Pseudomonadati</taxon>
        <taxon>Pseudomonadota</taxon>
        <taxon>Betaproteobacteria</taxon>
        <taxon>Burkholderiales</taxon>
        <taxon>Oxalobacteraceae</taxon>
        <taxon>Glaciimonas</taxon>
    </lineage>
</organism>
<dbReference type="EMBL" id="JACHHQ010000004">
    <property type="protein sequence ID" value="MBB5200379.1"/>
    <property type="molecule type" value="Genomic_DNA"/>
</dbReference>
<protein>
    <submittedName>
        <fullName evidence="1">Uncharacterized protein</fullName>
    </submittedName>
</protein>
<evidence type="ECO:0000313" key="1">
    <source>
        <dbReference type="EMBL" id="MBB5200379.1"/>
    </source>
</evidence>
<accession>A0A840RV99</accession>
<reference evidence="1 2" key="1">
    <citation type="submission" date="2020-08" db="EMBL/GenBank/DDBJ databases">
        <title>Genomic Encyclopedia of Type Strains, Phase IV (KMG-IV): sequencing the most valuable type-strain genomes for metagenomic binning, comparative biology and taxonomic classification.</title>
        <authorList>
            <person name="Goeker M."/>
        </authorList>
    </citation>
    <scope>NUCLEOTIDE SEQUENCE [LARGE SCALE GENOMIC DNA]</scope>
    <source>
        <strain evidence="1 2">DSM 23240</strain>
    </source>
</reference>
<comment type="caution">
    <text evidence="1">The sequence shown here is derived from an EMBL/GenBank/DDBJ whole genome shotgun (WGS) entry which is preliminary data.</text>
</comment>
<proteinExistence type="predicted"/>
<sequence>MKVNHHSMAGDLLVRSIKTRMGNQSGDKLKSPNDPWAALHVRPFSRDTLVVGCGTAINLFEGEGHWGNHIGCDTLDISPLVKPDILGNIAAPQIPQECWNQYKTILLEGIPHELYNQKQVLRNLDLLRQHDSVVIFKGLAQNAAEELSTLATNLYQAGELKHKWSMTQVFDISEIPEGIIRDTEFARTLQCELRAQLASDNSFTYLTRTEGDPVALAPAGDR</sequence>
<dbReference type="Proteomes" id="UP000571084">
    <property type="component" value="Unassembled WGS sequence"/>
</dbReference>
<gene>
    <name evidence="1" type="ORF">HNR39_002214</name>
</gene>
<dbReference type="AlphaFoldDB" id="A0A840RV99"/>
<name>A0A840RV99_9BURK</name>
<keyword evidence="2" id="KW-1185">Reference proteome</keyword>
<evidence type="ECO:0000313" key="2">
    <source>
        <dbReference type="Proteomes" id="UP000571084"/>
    </source>
</evidence>